<sequence>MRLLWHGLLLHGFFQVILLCVSMQSLSILRFVNNTGKVYIVAESRLSSLPSDKPKAGLTNGTYYDFSSVTFRLVADDYVMNDSGTGIVHCAPVFGADDYRVCLENEIIKKIVRDFKRPDGLKDTEIDAAVDKDESLKNEGVAREHPVMTVVLGEHLHLTVGD</sequence>
<dbReference type="InterPro" id="IPR009008">
    <property type="entry name" value="Val/Leu/Ile-tRNA-synth_edit"/>
</dbReference>
<keyword evidence="4" id="KW-0648">Protein biosynthesis</keyword>
<keyword evidence="1" id="KW-0436">Ligase</keyword>
<organism evidence="7 8">
    <name type="scientific">Arabidopsis thaliana</name>
    <name type="common">Mouse-ear cress</name>
    <dbReference type="NCBI Taxonomy" id="3702"/>
    <lineage>
        <taxon>Eukaryota</taxon>
        <taxon>Viridiplantae</taxon>
        <taxon>Streptophyta</taxon>
        <taxon>Embryophyta</taxon>
        <taxon>Tracheophyta</taxon>
        <taxon>Spermatophyta</taxon>
        <taxon>Magnoliopsida</taxon>
        <taxon>eudicotyledons</taxon>
        <taxon>Gunneridae</taxon>
        <taxon>Pentapetalae</taxon>
        <taxon>rosids</taxon>
        <taxon>malvids</taxon>
        <taxon>Brassicales</taxon>
        <taxon>Brassicaceae</taxon>
        <taxon>Camelineae</taxon>
        <taxon>Arabidopsis</taxon>
    </lineage>
</organism>
<evidence type="ECO:0000313" key="7">
    <source>
        <dbReference type="EMBL" id="CAD5323898.1"/>
    </source>
</evidence>
<dbReference type="Gene3D" id="3.90.740.10">
    <property type="entry name" value="Valyl/Leucyl/Isoleucyl-tRNA synthetase, editing domain"/>
    <property type="match status" value="1"/>
</dbReference>
<evidence type="ECO:0000256" key="4">
    <source>
        <dbReference type="ARBA" id="ARBA00022917"/>
    </source>
</evidence>
<dbReference type="PANTHER" id="PTHR42780">
    <property type="entry name" value="SOLEUCYL-TRNA SYNTHETASE"/>
    <property type="match status" value="1"/>
</dbReference>
<feature type="chain" id="PRO_5028957956" evidence="6">
    <location>
        <begin position="20"/>
        <end position="162"/>
    </location>
</feature>
<dbReference type="InterPro" id="IPR023586">
    <property type="entry name" value="Ile-tRNA-ligase_type2"/>
</dbReference>
<feature type="signal peptide" evidence="6">
    <location>
        <begin position="1"/>
        <end position="19"/>
    </location>
</feature>
<dbReference type="GO" id="GO:0006418">
    <property type="term" value="P:tRNA aminoacylation for protein translation"/>
    <property type="evidence" value="ECO:0007669"/>
    <property type="project" value="InterPro"/>
</dbReference>
<dbReference type="Proteomes" id="UP000516314">
    <property type="component" value="Chromosome 3"/>
</dbReference>
<evidence type="ECO:0000256" key="6">
    <source>
        <dbReference type="SAM" id="SignalP"/>
    </source>
</evidence>
<dbReference type="SUPFAM" id="SSF50677">
    <property type="entry name" value="ValRS/IleRS/LeuRS editing domain"/>
    <property type="match status" value="1"/>
</dbReference>
<evidence type="ECO:0000313" key="8">
    <source>
        <dbReference type="Proteomes" id="UP000516314"/>
    </source>
</evidence>
<dbReference type="PANTHER" id="PTHR42780:SF1">
    <property type="entry name" value="ISOLEUCINE--TRNA LIGASE, CYTOPLASMIC"/>
    <property type="match status" value="1"/>
</dbReference>
<accession>A0A7G2ERD3</accession>
<keyword evidence="3" id="KW-0067">ATP-binding</keyword>
<protein>
    <submittedName>
        <fullName evidence="7">(thale cress) hypothetical protein</fullName>
    </submittedName>
</protein>
<proteinExistence type="predicted"/>
<keyword evidence="6" id="KW-0732">Signal</keyword>
<evidence type="ECO:0000256" key="2">
    <source>
        <dbReference type="ARBA" id="ARBA00022741"/>
    </source>
</evidence>
<dbReference type="GO" id="GO:0004822">
    <property type="term" value="F:isoleucine-tRNA ligase activity"/>
    <property type="evidence" value="ECO:0007669"/>
    <property type="project" value="InterPro"/>
</dbReference>
<dbReference type="AlphaFoldDB" id="A0A7G2ERD3"/>
<gene>
    <name evidence="7" type="ORF">AT9943_LOCUS11822</name>
</gene>
<evidence type="ECO:0000256" key="3">
    <source>
        <dbReference type="ARBA" id="ARBA00022840"/>
    </source>
</evidence>
<dbReference type="EMBL" id="LR881468">
    <property type="protein sequence ID" value="CAD5323898.1"/>
    <property type="molecule type" value="Genomic_DNA"/>
</dbReference>
<keyword evidence="2" id="KW-0547">Nucleotide-binding</keyword>
<dbReference type="GO" id="GO:0005524">
    <property type="term" value="F:ATP binding"/>
    <property type="evidence" value="ECO:0007669"/>
    <property type="project" value="UniProtKB-KW"/>
</dbReference>
<keyword evidence="5" id="KW-0030">Aminoacyl-tRNA synthetase</keyword>
<evidence type="ECO:0000256" key="5">
    <source>
        <dbReference type="ARBA" id="ARBA00023146"/>
    </source>
</evidence>
<reference evidence="7 8" key="1">
    <citation type="submission" date="2020-09" db="EMBL/GenBank/DDBJ databases">
        <authorList>
            <person name="Ashkenazy H."/>
        </authorList>
    </citation>
    <scope>NUCLEOTIDE SEQUENCE [LARGE SCALE GENOMIC DNA]</scope>
    <source>
        <strain evidence="8">cv. Cdm-0</strain>
    </source>
</reference>
<name>A0A7G2ERD3_ARATH</name>
<evidence type="ECO:0000256" key="1">
    <source>
        <dbReference type="ARBA" id="ARBA00022598"/>
    </source>
</evidence>
<dbReference type="GO" id="GO:0002161">
    <property type="term" value="F:aminoacyl-tRNA deacylase activity"/>
    <property type="evidence" value="ECO:0007669"/>
    <property type="project" value="InterPro"/>
</dbReference>